<evidence type="ECO:0000313" key="4">
    <source>
        <dbReference type="EMBL" id="KKB50400.1"/>
    </source>
</evidence>
<dbReference type="Proteomes" id="UP000033035">
    <property type="component" value="Unassembled WGS sequence"/>
</dbReference>
<comment type="caution">
    <text evidence="4">The sequence shown here is derived from an EMBL/GenBank/DDBJ whole genome shotgun (WGS) entry which is preliminary data.</text>
</comment>
<dbReference type="Pfam" id="PF14848">
    <property type="entry name" value="HU-DNA_bdg"/>
    <property type="match status" value="1"/>
</dbReference>
<dbReference type="CDD" id="cd13833">
    <property type="entry name" value="HU_IHF_like"/>
    <property type="match status" value="1"/>
</dbReference>
<dbReference type="PATRIC" id="fig|1203610.3.peg.4013"/>
<proteinExistence type="predicted"/>
<evidence type="ECO:0000313" key="5">
    <source>
        <dbReference type="Proteomes" id="UP000033035"/>
    </source>
</evidence>
<feature type="compositionally biased region" description="Acidic residues" evidence="1">
    <location>
        <begin position="250"/>
        <end position="260"/>
    </location>
</feature>
<protein>
    <submittedName>
        <fullName evidence="4">Uncharacterized protein</fullName>
    </submittedName>
</protein>
<reference evidence="4 5" key="1">
    <citation type="submission" date="2013-04" db="EMBL/GenBank/DDBJ databases">
        <title>The Genome Sequence of Parabacteroides gordonii DSM 23371.</title>
        <authorList>
            <consortium name="The Broad Institute Genomics Platform"/>
            <person name="Earl A."/>
            <person name="Ward D."/>
            <person name="Feldgarden M."/>
            <person name="Gevers D."/>
            <person name="Martens E."/>
            <person name="Sakamoto M."/>
            <person name="Benno Y."/>
            <person name="Suzuki N."/>
            <person name="Matsunaga N."/>
            <person name="Koshihara K."/>
            <person name="Seki M."/>
            <person name="Komiya H."/>
            <person name="Walker B."/>
            <person name="Young S."/>
            <person name="Zeng Q."/>
            <person name="Gargeya S."/>
            <person name="Fitzgerald M."/>
            <person name="Haas B."/>
            <person name="Abouelleil A."/>
            <person name="Allen A.W."/>
            <person name="Alvarado L."/>
            <person name="Arachchi H.M."/>
            <person name="Berlin A.M."/>
            <person name="Chapman S.B."/>
            <person name="Gainer-Dewar J."/>
            <person name="Goldberg J."/>
            <person name="Griggs A."/>
            <person name="Gujja S."/>
            <person name="Hansen M."/>
            <person name="Howarth C."/>
            <person name="Imamovic A."/>
            <person name="Ireland A."/>
            <person name="Larimer J."/>
            <person name="McCowan C."/>
            <person name="Murphy C."/>
            <person name="Pearson M."/>
            <person name="Poon T.W."/>
            <person name="Priest M."/>
            <person name="Roberts A."/>
            <person name="Saif S."/>
            <person name="Shea T."/>
            <person name="Sisk P."/>
            <person name="Sykes S."/>
            <person name="Wortman J."/>
            <person name="Nusbaum C."/>
            <person name="Birren B."/>
        </authorList>
    </citation>
    <scope>NUCLEOTIDE SEQUENCE [LARGE SCALE GENOMIC DNA]</scope>
    <source>
        <strain evidence="4 5">MS-1</strain>
    </source>
</reference>
<sequence length="260" mass="28854">MAIYTKFWKVWLRLNLLTKDVDNDYTAEVSTMKNSLRNEDIAQRIVNEGSEYKYDTLLSIINQHDRIIREAVMDGYSVLTKTCQYTPRVTGSWIGTSAKFDPEKHKVTLDITLSSEMRESLSHVGVEVLTVKDSGAAIGLVTDTATGLSNDTITPGDDIRIDGEKIRVAGEAAGIGVFFIDADDKEHPVTRRLTTNDPKTLLARVPADLTDGKYTLRIVTQFSNTTTLLKEPRTIEYERPLIVGNGGGDSGDDDDRPVIE</sequence>
<dbReference type="EMBL" id="AQHW01000020">
    <property type="protein sequence ID" value="KKB50400.1"/>
    <property type="molecule type" value="Genomic_DNA"/>
</dbReference>
<dbReference type="HOGENOM" id="CLU_092785_0_0_10"/>
<dbReference type="Pfam" id="PF14734">
    <property type="entry name" value="DUF4469"/>
    <property type="match status" value="1"/>
</dbReference>
<evidence type="ECO:0000259" key="3">
    <source>
        <dbReference type="Pfam" id="PF14848"/>
    </source>
</evidence>
<keyword evidence="5" id="KW-1185">Reference proteome</keyword>
<accession>A0A0F5IYX8</accession>
<feature type="region of interest" description="Disordered" evidence="1">
    <location>
        <begin position="240"/>
        <end position="260"/>
    </location>
</feature>
<dbReference type="RefSeq" id="WP_028729524.1">
    <property type="nucleotide sequence ID" value="NZ_KE386763.1"/>
</dbReference>
<name>A0A0F5IYX8_9BACT</name>
<feature type="domain" description="DUF4469" evidence="2">
    <location>
        <begin position="138"/>
        <end position="235"/>
    </location>
</feature>
<gene>
    <name evidence="4" type="ORF">HMPREF1536_03936</name>
</gene>
<dbReference type="STRING" id="1203610.HMPREF1536_03936"/>
<dbReference type="InterPro" id="IPR027824">
    <property type="entry name" value="DUF4469"/>
</dbReference>
<dbReference type="Gene3D" id="2.70.50.70">
    <property type="match status" value="1"/>
</dbReference>
<dbReference type="CDD" id="cd12843">
    <property type="entry name" value="Bvu_2165_C_like"/>
    <property type="match status" value="1"/>
</dbReference>
<dbReference type="AlphaFoldDB" id="A0A0F5IYX8"/>
<evidence type="ECO:0000259" key="2">
    <source>
        <dbReference type="Pfam" id="PF14734"/>
    </source>
</evidence>
<organism evidence="4 5">
    <name type="scientific">Parabacteroides gordonii MS-1 = DSM 23371</name>
    <dbReference type="NCBI Taxonomy" id="1203610"/>
    <lineage>
        <taxon>Bacteria</taxon>
        <taxon>Pseudomonadati</taxon>
        <taxon>Bacteroidota</taxon>
        <taxon>Bacteroidia</taxon>
        <taxon>Bacteroidales</taxon>
        <taxon>Tannerellaceae</taxon>
        <taxon>Parabacteroides</taxon>
    </lineage>
</organism>
<feature type="domain" description="Bvu-2165-like IHF-HU-like DNA-binding" evidence="3">
    <location>
        <begin position="8"/>
        <end position="129"/>
    </location>
</feature>
<dbReference type="InterPro" id="IPR049893">
    <property type="entry name" value="Bvu_2165-like_IHF-HU-DNA_bdg"/>
</dbReference>
<evidence type="ECO:0000256" key="1">
    <source>
        <dbReference type="SAM" id="MobiDB-lite"/>
    </source>
</evidence>